<dbReference type="OrthoDB" id="1524207at2"/>
<evidence type="ECO:0008006" key="4">
    <source>
        <dbReference type="Google" id="ProtNLM"/>
    </source>
</evidence>
<feature type="signal peptide" evidence="1">
    <location>
        <begin position="1"/>
        <end position="24"/>
    </location>
</feature>
<comment type="caution">
    <text evidence="2">The sequence shown here is derived from an EMBL/GenBank/DDBJ whole genome shotgun (WGS) entry which is preliminary data.</text>
</comment>
<feature type="chain" id="PRO_5020636214" description="Secreted protein" evidence="1">
    <location>
        <begin position="25"/>
        <end position="205"/>
    </location>
</feature>
<evidence type="ECO:0000313" key="3">
    <source>
        <dbReference type="Proteomes" id="UP000295531"/>
    </source>
</evidence>
<dbReference type="AlphaFoldDB" id="A0A4V3CPJ1"/>
<gene>
    <name evidence="2" type="ORF">DEU29_10513</name>
</gene>
<reference evidence="2 3" key="1">
    <citation type="submission" date="2019-03" db="EMBL/GenBank/DDBJ databases">
        <title>Freshwater and sediment microbial communities from various areas in North America, analyzing microbe dynamics in response to fracking.</title>
        <authorList>
            <person name="Lamendella R."/>
        </authorList>
    </citation>
    <scope>NUCLEOTIDE SEQUENCE [LARGE SCALE GENOMIC DNA]</scope>
    <source>
        <strain evidence="2 3">18_TX</strain>
    </source>
</reference>
<evidence type="ECO:0000313" key="2">
    <source>
        <dbReference type="EMBL" id="TDP38162.1"/>
    </source>
</evidence>
<name>A0A4V3CPJ1_9GAMM</name>
<organism evidence="2 3">
    <name type="scientific">Idiomarina aquatica</name>
    <dbReference type="NCBI Taxonomy" id="1327752"/>
    <lineage>
        <taxon>Bacteria</taxon>
        <taxon>Pseudomonadati</taxon>
        <taxon>Pseudomonadota</taxon>
        <taxon>Gammaproteobacteria</taxon>
        <taxon>Alteromonadales</taxon>
        <taxon>Idiomarinaceae</taxon>
        <taxon>Idiomarina</taxon>
    </lineage>
</organism>
<dbReference type="Proteomes" id="UP000295531">
    <property type="component" value="Unassembled WGS sequence"/>
</dbReference>
<dbReference type="RefSeq" id="WP_133539213.1">
    <property type="nucleotide sequence ID" value="NZ_SNXI01000005.1"/>
</dbReference>
<keyword evidence="1" id="KW-0732">Signal</keyword>
<keyword evidence="3" id="KW-1185">Reference proteome</keyword>
<evidence type="ECO:0000256" key="1">
    <source>
        <dbReference type="SAM" id="SignalP"/>
    </source>
</evidence>
<accession>A0A4V3CPJ1</accession>
<proteinExistence type="predicted"/>
<sequence>MKNIVLTSIIVAVGITFGSNTAVAQSVVKPAPQVTTQAQAEFFAAINKHCGNSYAGEVTVDTPASDGFEGPLIMHVRKCGEQRIEIPFHVGDDHSRTWVLTQTGSGISLKHDHRKPDGNYDPLTMYGGHTIDKGYPTAQSFPADAYSKELFIELGVPQSNTNIWQMYIHEDTFTYRLIREGREFRVDFDLTKTVDTPPTPWGYAD</sequence>
<protein>
    <recommendedName>
        <fullName evidence="4">Secreted protein</fullName>
    </recommendedName>
</protein>
<dbReference type="EMBL" id="SNXI01000005">
    <property type="protein sequence ID" value="TDP38162.1"/>
    <property type="molecule type" value="Genomic_DNA"/>
</dbReference>